<evidence type="ECO:0000313" key="3">
    <source>
        <dbReference type="Proteomes" id="UP000255355"/>
    </source>
</evidence>
<dbReference type="RefSeq" id="WP_174556956.1">
    <property type="nucleotide sequence ID" value="NZ_QQAZ01000015.1"/>
</dbReference>
<evidence type="ECO:0000256" key="1">
    <source>
        <dbReference type="SAM" id="Phobius"/>
    </source>
</evidence>
<keyword evidence="3" id="KW-1185">Reference proteome</keyword>
<keyword evidence="1" id="KW-0812">Transmembrane</keyword>
<gene>
    <name evidence="2" type="ORF">DFR68_115123</name>
</gene>
<keyword evidence="1" id="KW-1133">Transmembrane helix</keyword>
<dbReference type="Proteomes" id="UP000255355">
    <property type="component" value="Unassembled WGS sequence"/>
</dbReference>
<keyword evidence="1" id="KW-0472">Membrane</keyword>
<dbReference type="AlphaFoldDB" id="A0A370GN03"/>
<dbReference type="STRING" id="1210089.GCA_001613165_07825"/>
<feature type="transmembrane region" description="Helical" evidence="1">
    <location>
        <begin position="85"/>
        <end position="106"/>
    </location>
</feature>
<dbReference type="EMBL" id="QQAZ01000015">
    <property type="protein sequence ID" value="RDI44971.1"/>
    <property type="molecule type" value="Genomic_DNA"/>
</dbReference>
<organism evidence="2 3">
    <name type="scientific">Nocardia mexicana</name>
    <dbReference type="NCBI Taxonomy" id="279262"/>
    <lineage>
        <taxon>Bacteria</taxon>
        <taxon>Bacillati</taxon>
        <taxon>Actinomycetota</taxon>
        <taxon>Actinomycetes</taxon>
        <taxon>Mycobacteriales</taxon>
        <taxon>Nocardiaceae</taxon>
        <taxon>Nocardia</taxon>
    </lineage>
</organism>
<sequence>MTGPGHRPARQRVVLAERRGARRVRTRVEVAEQTEIGAALISGLVRAQLGLALRTGLVTVLILGSLPLLMRIGSLGSMVVLGVRLPWLLLGVAAYPLLFVVGWIYIRSAERNEKDFLELAED</sequence>
<evidence type="ECO:0000313" key="2">
    <source>
        <dbReference type="EMBL" id="RDI44971.1"/>
    </source>
</evidence>
<protein>
    <recommendedName>
        <fullName evidence="4">DUF485 domain-containing protein</fullName>
    </recommendedName>
</protein>
<evidence type="ECO:0008006" key="4">
    <source>
        <dbReference type="Google" id="ProtNLM"/>
    </source>
</evidence>
<accession>A0A370GN03</accession>
<name>A0A370GN03_9NOCA</name>
<reference evidence="2 3" key="1">
    <citation type="submission" date="2018-07" db="EMBL/GenBank/DDBJ databases">
        <title>Genomic Encyclopedia of Type Strains, Phase IV (KMG-IV): sequencing the most valuable type-strain genomes for metagenomic binning, comparative biology and taxonomic classification.</title>
        <authorList>
            <person name="Goeker M."/>
        </authorList>
    </citation>
    <scope>NUCLEOTIDE SEQUENCE [LARGE SCALE GENOMIC DNA]</scope>
    <source>
        <strain evidence="2 3">DSM 44952</strain>
    </source>
</reference>
<proteinExistence type="predicted"/>
<feature type="transmembrane region" description="Helical" evidence="1">
    <location>
        <begin position="51"/>
        <end position="73"/>
    </location>
</feature>
<comment type="caution">
    <text evidence="2">The sequence shown here is derived from an EMBL/GenBank/DDBJ whole genome shotgun (WGS) entry which is preliminary data.</text>
</comment>